<accession>A0A1D8JEJ4</accession>
<dbReference type="GO" id="GO:0005737">
    <property type="term" value="C:cytoplasm"/>
    <property type="evidence" value="ECO:0007669"/>
    <property type="project" value="UniProtKB-SubCell"/>
</dbReference>
<evidence type="ECO:0000256" key="5">
    <source>
        <dbReference type="ARBA" id="ARBA00022490"/>
    </source>
</evidence>
<feature type="binding site" evidence="10">
    <location>
        <position position="123"/>
    </location>
    <ligand>
        <name>L-histidine</name>
        <dbReference type="ChEBI" id="CHEBI:57595"/>
    </ligand>
</feature>
<feature type="domain" description="Class II Histidinyl-tRNA synthetase (HisRS)-like catalytic core" evidence="11">
    <location>
        <begin position="13"/>
        <end position="315"/>
    </location>
</feature>
<dbReference type="AlphaFoldDB" id="A0A1D8JEJ4"/>
<comment type="pathway">
    <text evidence="2 9">Amino-acid biosynthesis; L-histidine biosynthesis; L-histidine from 5-phospho-alpha-D-ribose 1-diphosphate: step 1/9.</text>
</comment>
<evidence type="ECO:0000313" key="13">
    <source>
        <dbReference type="Proteomes" id="UP000185746"/>
    </source>
</evidence>
<keyword evidence="12" id="KW-0328">Glycosyltransferase</keyword>
<proteinExistence type="inferred from homology"/>
<evidence type="ECO:0000256" key="8">
    <source>
        <dbReference type="ARBA" id="ARBA00025246"/>
    </source>
</evidence>
<dbReference type="GO" id="GO:0006427">
    <property type="term" value="P:histidyl-tRNA aminoacylation"/>
    <property type="evidence" value="ECO:0007669"/>
    <property type="project" value="TreeGrafter"/>
</dbReference>
<dbReference type="HAMAP" id="MF_00125">
    <property type="entry name" value="HisZ"/>
    <property type="match status" value="1"/>
</dbReference>
<keyword evidence="5 9" id="KW-0963">Cytoplasm</keyword>
<dbReference type="PANTHER" id="PTHR43707">
    <property type="entry name" value="HISTIDYL-TRNA SYNTHETASE"/>
    <property type="match status" value="1"/>
</dbReference>
<comment type="similarity">
    <text evidence="3 9">Belongs to the class-II aminoacyl-tRNA synthetase family. HisZ subfamily.</text>
</comment>
<sequence length="414" mass="47776">MYTDYNANDEIVKDYQKYERMIKTINKRFKTYGYERIKTPTFEQYDMYAQVTSSINRKEMIKTIDCDGEVLVLRPDVTIPITKQLADNYTTLPHELRYYYVQDVYRQSQLEDEEVEQTQAGVEYFCESTPEADAEVIALACHTLKDLGFRNIKIELGHAGFFQELIEKGSFSDRQLIQLKNLIQTKNIIEIEPFLQRLEIAEDLIAAFVEIPLLYGDPIQVSERAREITKTVLMEGTLDYLLEVYDILRLYGLEDNIVMDLGLINHMGYYSDIIFQGFVEKFGRPVLMGGRYNHLGNEFGADLPAIGFACTVESLMKAAKTDLTTRRTPVDVKISYDENSLKESIVLANELRERNYTVISNPTYKQMLDAQPSIYQITVTQNEQVFVYKEESYDFDSIQSLLKLMNGAKGAVIN</sequence>
<dbReference type="CDD" id="cd00773">
    <property type="entry name" value="HisRS-like_core"/>
    <property type="match status" value="1"/>
</dbReference>
<keyword evidence="13" id="KW-1185">Reference proteome</keyword>
<evidence type="ECO:0000256" key="10">
    <source>
        <dbReference type="PIRSR" id="PIRSR001549-1"/>
    </source>
</evidence>
<dbReference type="EMBL" id="CP017560">
    <property type="protein sequence ID" value="AOV07108.1"/>
    <property type="molecule type" value="Genomic_DNA"/>
</dbReference>
<organism evidence="12 13">
    <name type="scientific">Sporosarcina ureilytica</name>
    <dbReference type="NCBI Taxonomy" id="298596"/>
    <lineage>
        <taxon>Bacteria</taxon>
        <taxon>Bacillati</taxon>
        <taxon>Bacillota</taxon>
        <taxon>Bacilli</taxon>
        <taxon>Bacillales</taxon>
        <taxon>Caryophanaceae</taxon>
        <taxon>Sporosarcina</taxon>
    </lineage>
</organism>
<comment type="subunit">
    <text evidence="9">Heteromultimer composed of HisG and HisZ subunits.</text>
</comment>
<dbReference type="Proteomes" id="UP000185746">
    <property type="component" value="Chromosome"/>
</dbReference>
<evidence type="ECO:0000256" key="2">
    <source>
        <dbReference type="ARBA" id="ARBA00004667"/>
    </source>
</evidence>
<comment type="subcellular location">
    <subcellularLocation>
        <location evidence="1 9">Cytoplasm</location>
    </subcellularLocation>
</comment>
<comment type="miscellaneous">
    <text evidence="9">This function is generally fulfilled by the C-terminal part of HisG, which is missing in some bacteria such as this one.</text>
</comment>
<dbReference type="GO" id="GO:0004821">
    <property type="term" value="F:histidine-tRNA ligase activity"/>
    <property type="evidence" value="ECO:0007669"/>
    <property type="project" value="TreeGrafter"/>
</dbReference>
<name>A0A1D8JEJ4_9BACL</name>
<evidence type="ECO:0000259" key="11">
    <source>
        <dbReference type="Pfam" id="PF13393"/>
    </source>
</evidence>
<dbReference type="RefSeq" id="WP_075527233.1">
    <property type="nucleotide sequence ID" value="NZ_CP017560.1"/>
</dbReference>
<reference evidence="12 13" key="1">
    <citation type="submission" date="2016-09" db="EMBL/GenBank/DDBJ databases">
        <title>Complete genome sequence of the Lysinibacillus sphaericus LMG 22257, a specie of Bacillus with ureolytic activity that can effectively biodeposit calcium carbonate.</title>
        <authorList>
            <person name="Yan W."/>
        </authorList>
    </citation>
    <scope>NUCLEOTIDE SEQUENCE [LARGE SCALE GENOMIC DNA]</scope>
    <source>
        <strain evidence="12 13">LMG 22257</strain>
    </source>
</reference>
<feature type="binding site" evidence="10">
    <location>
        <begin position="76"/>
        <end position="78"/>
    </location>
    <ligand>
        <name>L-histidine</name>
        <dbReference type="ChEBI" id="CHEBI:57595"/>
    </ligand>
</feature>
<dbReference type="UniPathway" id="UPA00031">
    <property type="reaction ID" value="UER00006"/>
</dbReference>
<dbReference type="NCBIfam" id="TIGR00443">
    <property type="entry name" value="hisZ_biosyn_reg"/>
    <property type="match status" value="1"/>
</dbReference>
<dbReference type="Pfam" id="PF13393">
    <property type="entry name" value="tRNA-synt_His"/>
    <property type="match status" value="1"/>
</dbReference>
<evidence type="ECO:0000256" key="7">
    <source>
        <dbReference type="ARBA" id="ARBA00023102"/>
    </source>
</evidence>
<dbReference type="GO" id="GO:0000105">
    <property type="term" value="P:L-histidine biosynthetic process"/>
    <property type="evidence" value="ECO:0007669"/>
    <property type="project" value="UniProtKB-UniRule"/>
</dbReference>
<gene>
    <name evidence="9" type="primary">hisZ</name>
    <name evidence="12" type="ORF">BI350_05820</name>
</gene>
<dbReference type="InterPro" id="IPR045864">
    <property type="entry name" value="aa-tRNA-synth_II/BPL/LPL"/>
</dbReference>
<evidence type="ECO:0000313" key="12">
    <source>
        <dbReference type="EMBL" id="AOV07108.1"/>
    </source>
</evidence>
<dbReference type="GO" id="GO:0140096">
    <property type="term" value="F:catalytic activity, acting on a protein"/>
    <property type="evidence" value="ECO:0007669"/>
    <property type="project" value="UniProtKB-ARBA"/>
</dbReference>
<evidence type="ECO:0000256" key="6">
    <source>
        <dbReference type="ARBA" id="ARBA00022605"/>
    </source>
</evidence>
<keyword evidence="6 9" id="KW-0028">Amino-acid biosynthesis</keyword>
<comment type="function">
    <text evidence="8 9">Required for the first step of histidine biosynthesis. May allow the feedback regulation of ATP phosphoribosyltransferase activity by histidine.</text>
</comment>
<evidence type="ECO:0000256" key="4">
    <source>
        <dbReference type="ARBA" id="ARBA00020397"/>
    </source>
</evidence>
<dbReference type="PANTHER" id="PTHR43707:SF6">
    <property type="entry name" value="ATP PHOSPHORIBOSYLTRANSFERASE REGULATORY SUBUNIT"/>
    <property type="match status" value="1"/>
</dbReference>
<evidence type="ECO:0000256" key="1">
    <source>
        <dbReference type="ARBA" id="ARBA00004496"/>
    </source>
</evidence>
<feature type="binding site" evidence="10">
    <location>
        <position position="106"/>
    </location>
    <ligand>
        <name>L-histidine</name>
        <dbReference type="ChEBI" id="CHEBI:57595"/>
    </ligand>
</feature>
<dbReference type="Gene3D" id="3.30.930.10">
    <property type="entry name" value="Bira Bifunctional Protein, Domain 2"/>
    <property type="match status" value="1"/>
</dbReference>
<keyword evidence="7 9" id="KW-0368">Histidine biosynthesis</keyword>
<dbReference type="InterPro" id="IPR004517">
    <property type="entry name" value="HisZ"/>
</dbReference>
<feature type="binding site" evidence="10">
    <location>
        <position position="119"/>
    </location>
    <ligand>
        <name>L-histidine</name>
        <dbReference type="ChEBI" id="CHEBI:57595"/>
    </ligand>
</feature>
<keyword evidence="12" id="KW-0808">Transferase</keyword>
<dbReference type="KEGG" id="surl:BI350_05820"/>
<feature type="binding site" evidence="10">
    <location>
        <begin position="269"/>
        <end position="270"/>
    </location>
    <ligand>
        <name>L-histidine</name>
        <dbReference type="ChEBI" id="CHEBI:57595"/>
    </ligand>
</feature>
<dbReference type="InterPro" id="IPR004516">
    <property type="entry name" value="HisRS/HisZ"/>
</dbReference>
<protein>
    <recommendedName>
        <fullName evidence="4 9">ATP phosphoribosyltransferase regulatory subunit</fullName>
    </recommendedName>
</protein>
<dbReference type="InterPro" id="IPR041715">
    <property type="entry name" value="HisRS-like_core"/>
</dbReference>
<evidence type="ECO:0000256" key="3">
    <source>
        <dbReference type="ARBA" id="ARBA00005539"/>
    </source>
</evidence>
<evidence type="ECO:0000256" key="9">
    <source>
        <dbReference type="HAMAP-Rule" id="MF_00125"/>
    </source>
</evidence>
<dbReference type="GO" id="GO:0016757">
    <property type="term" value="F:glycosyltransferase activity"/>
    <property type="evidence" value="ECO:0007669"/>
    <property type="project" value="UniProtKB-KW"/>
</dbReference>
<dbReference type="PIRSF" id="PIRSF001549">
    <property type="entry name" value="His-tRNA_synth"/>
    <property type="match status" value="1"/>
</dbReference>
<dbReference type="SUPFAM" id="SSF55681">
    <property type="entry name" value="Class II aaRS and biotin synthetases"/>
    <property type="match status" value="1"/>
</dbReference>